<feature type="chain" id="PRO_5045090685" evidence="1">
    <location>
        <begin position="25"/>
        <end position="173"/>
    </location>
</feature>
<accession>A0ABS8YTU6</accession>
<evidence type="ECO:0000313" key="2">
    <source>
        <dbReference type="EMBL" id="MCE5973267.1"/>
    </source>
</evidence>
<dbReference type="InterPro" id="IPR010642">
    <property type="entry name" value="Invasion_prot_B"/>
</dbReference>
<protein>
    <submittedName>
        <fullName evidence="2">Invasion associated locus B family protein</fullName>
    </submittedName>
</protein>
<organism evidence="2 3">
    <name type="scientific">Rhodobacter flavimaris</name>
    <dbReference type="NCBI Taxonomy" id="2907145"/>
    <lineage>
        <taxon>Bacteria</taxon>
        <taxon>Pseudomonadati</taxon>
        <taxon>Pseudomonadota</taxon>
        <taxon>Alphaproteobacteria</taxon>
        <taxon>Rhodobacterales</taxon>
        <taxon>Rhodobacter group</taxon>
        <taxon>Rhodobacter</taxon>
    </lineage>
</organism>
<sequence length="173" mass="18241">MKNSVLRGAAILAASVLTLGTAQAQETINRVAANTDWGVFVGENPKECWAVSAPIETVNTKDGKVVEVRRSDIRLFVTFRPGKPGEISFAGGYTFKDDSKVEVVVNTGAKFSLFTSGEGAWTAPGEDTGVITALKAGGDVTLTGISSRGTQTQDKFSLMGFTAAMDEAAKRCQ</sequence>
<evidence type="ECO:0000313" key="3">
    <source>
        <dbReference type="Proteomes" id="UP001521181"/>
    </source>
</evidence>
<comment type="caution">
    <text evidence="2">The sequence shown here is derived from an EMBL/GenBank/DDBJ whole genome shotgun (WGS) entry which is preliminary data.</text>
</comment>
<name>A0ABS8YTU6_9RHOB</name>
<reference evidence="2 3" key="1">
    <citation type="submission" date="2021-12" db="EMBL/GenBank/DDBJ databases">
        <title>Sinirhodobacter sp. WL0062 is a bacterium isolated from seawater.</title>
        <authorList>
            <person name="Wang L."/>
            <person name="He W."/>
            <person name="Zhang D.-F."/>
        </authorList>
    </citation>
    <scope>NUCLEOTIDE SEQUENCE [LARGE SCALE GENOMIC DNA]</scope>
    <source>
        <strain evidence="2 3">WL0062</strain>
    </source>
</reference>
<keyword evidence="1" id="KW-0732">Signal</keyword>
<keyword evidence="3" id="KW-1185">Reference proteome</keyword>
<evidence type="ECO:0000256" key="1">
    <source>
        <dbReference type="SAM" id="SignalP"/>
    </source>
</evidence>
<dbReference type="EMBL" id="JAJUOS010000004">
    <property type="protein sequence ID" value="MCE5973267.1"/>
    <property type="molecule type" value="Genomic_DNA"/>
</dbReference>
<proteinExistence type="predicted"/>
<dbReference type="Proteomes" id="UP001521181">
    <property type="component" value="Unassembled WGS sequence"/>
</dbReference>
<feature type="signal peptide" evidence="1">
    <location>
        <begin position="1"/>
        <end position="24"/>
    </location>
</feature>
<gene>
    <name evidence="2" type="ORF">LZA78_07230</name>
</gene>
<dbReference type="Pfam" id="PF06776">
    <property type="entry name" value="IalB"/>
    <property type="match status" value="1"/>
</dbReference>